<keyword evidence="3" id="KW-1185">Reference proteome</keyword>
<dbReference type="EMBL" id="LGRX02015510">
    <property type="protein sequence ID" value="KAK3263367.1"/>
    <property type="molecule type" value="Genomic_DNA"/>
</dbReference>
<sequence length="249" mass="27412">MSTMMEFKPLALSCVQGALPTHRAARHSRTAKVRNTPESFLGRSLRFRLNLGTSKQAQSTLGARSKRSTVKQVCAQVGFDVYQMVDASSFEASVKAVIATSAVGLAGTFFLAPRARDKFKEEFTWREIQSDLIEQSFNSLTANELQDMLNRGEDLIVLDVRAPSEYRRGYIGDSWSAPLYRPIQNWDAFSNIRRAAFGAFGSMGSELDPEWLTGITANFPKGSDSPMVVYCAMGGSLDMVAGRAGIESR</sequence>
<evidence type="ECO:0000259" key="1">
    <source>
        <dbReference type="PROSITE" id="PS50206"/>
    </source>
</evidence>
<dbReference type="PANTHER" id="PTHR44920">
    <property type="entry name" value="RHODANESE-LIKE DOMAIN-CONTAINING PROTEIN 14, CHLOROPLASTIC-RELATED"/>
    <property type="match status" value="1"/>
</dbReference>
<accession>A0AAE0FPF4</accession>
<evidence type="ECO:0000313" key="3">
    <source>
        <dbReference type="Proteomes" id="UP001190700"/>
    </source>
</evidence>
<feature type="domain" description="Rhodanese" evidence="1">
    <location>
        <begin position="151"/>
        <end position="179"/>
    </location>
</feature>
<dbReference type="SUPFAM" id="SSF52821">
    <property type="entry name" value="Rhodanese/Cell cycle control phosphatase"/>
    <property type="match status" value="1"/>
</dbReference>
<name>A0AAE0FPF4_9CHLO</name>
<proteinExistence type="predicted"/>
<dbReference type="InterPro" id="IPR036873">
    <property type="entry name" value="Rhodanese-like_dom_sf"/>
</dbReference>
<dbReference type="InterPro" id="IPR001763">
    <property type="entry name" value="Rhodanese-like_dom"/>
</dbReference>
<dbReference type="AlphaFoldDB" id="A0AAE0FPF4"/>
<comment type="caution">
    <text evidence="2">The sequence shown here is derived from an EMBL/GenBank/DDBJ whole genome shotgun (WGS) entry which is preliminary data.</text>
</comment>
<organism evidence="2 3">
    <name type="scientific">Cymbomonas tetramitiformis</name>
    <dbReference type="NCBI Taxonomy" id="36881"/>
    <lineage>
        <taxon>Eukaryota</taxon>
        <taxon>Viridiplantae</taxon>
        <taxon>Chlorophyta</taxon>
        <taxon>Pyramimonadophyceae</taxon>
        <taxon>Pyramimonadales</taxon>
        <taxon>Pyramimonadaceae</taxon>
        <taxon>Cymbomonas</taxon>
    </lineage>
</organism>
<dbReference type="PROSITE" id="PS50206">
    <property type="entry name" value="RHODANESE_3"/>
    <property type="match status" value="1"/>
</dbReference>
<gene>
    <name evidence="2" type="ORF">CYMTET_27824</name>
</gene>
<protein>
    <recommendedName>
        <fullName evidence="1">Rhodanese domain-containing protein</fullName>
    </recommendedName>
</protein>
<evidence type="ECO:0000313" key="2">
    <source>
        <dbReference type="EMBL" id="KAK3263367.1"/>
    </source>
</evidence>
<dbReference type="Gene3D" id="3.40.250.10">
    <property type="entry name" value="Rhodanese-like domain"/>
    <property type="match status" value="1"/>
</dbReference>
<dbReference type="InterPro" id="IPR043186">
    <property type="entry name" value="Str14"/>
</dbReference>
<dbReference type="Proteomes" id="UP001190700">
    <property type="component" value="Unassembled WGS sequence"/>
</dbReference>
<dbReference type="Pfam" id="PF00581">
    <property type="entry name" value="Rhodanese"/>
    <property type="match status" value="1"/>
</dbReference>
<reference evidence="2 3" key="1">
    <citation type="journal article" date="2015" name="Genome Biol. Evol.">
        <title>Comparative Genomics of a Bacterivorous Green Alga Reveals Evolutionary Causalities and Consequences of Phago-Mixotrophic Mode of Nutrition.</title>
        <authorList>
            <person name="Burns J.A."/>
            <person name="Paasch A."/>
            <person name="Narechania A."/>
            <person name="Kim E."/>
        </authorList>
    </citation>
    <scope>NUCLEOTIDE SEQUENCE [LARGE SCALE GENOMIC DNA]</scope>
    <source>
        <strain evidence="2 3">PLY_AMNH</strain>
    </source>
</reference>
<dbReference type="PANTHER" id="PTHR44920:SF2">
    <property type="entry name" value="RHODANESE DOMAIN-CONTAINING PROTEIN"/>
    <property type="match status" value="1"/>
</dbReference>
<dbReference type="GO" id="GO:0009507">
    <property type="term" value="C:chloroplast"/>
    <property type="evidence" value="ECO:0007669"/>
    <property type="project" value="TreeGrafter"/>
</dbReference>